<evidence type="ECO:0008006" key="4">
    <source>
        <dbReference type="Google" id="ProtNLM"/>
    </source>
</evidence>
<sequence>MIRTDLLTKIKFFAVSLFLTFTSLVLTAQERGADFSVEAEDQGKGPGAESFMSNPLLLVVGALILVTAVVFILKGRKK</sequence>
<evidence type="ECO:0000313" key="2">
    <source>
        <dbReference type="EMBL" id="MBD8018975.1"/>
    </source>
</evidence>
<keyword evidence="1" id="KW-0812">Transmembrane</keyword>
<proteinExistence type="predicted"/>
<protein>
    <recommendedName>
        <fullName evidence="4">Gram-positive cocci surface proteins LPxTG domain-containing protein</fullName>
    </recommendedName>
</protein>
<evidence type="ECO:0000256" key="1">
    <source>
        <dbReference type="SAM" id="Phobius"/>
    </source>
</evidence>
<dbReference type="RefSeq" id="WP_251834170.1">
    <property type="nucleotide sequence ID" value="NZ_JACSPS010000004.1"/>
</dbReference>
<comment type="caution">
    <text evidence="2">The sequence shown here is derived from an EMBL/GenBank/DDBJ whole genome shotgun (WGS) entry which is preliminary data.</text>
</comment>
<keyword evidence="1" id="KW-1133">Transmembrane helix</keyword>
<reference evidence="2 3" key="1">
    <citation type="submission" date="2020-08" db="EMBL/GenBank/DDBJ databases">
        <title>A Genomic Blueprint of the Chicken Gut Microbiome.</title>
        <authorList>
            <person name="Gilroy R."/>
            <person name="Ravi A."/>
            <person name="Getino M."/>
            <person name="Pursley I."/>
            <person name="Horton D.L."/>
            <person name="Alikhan N.-F."/>
            <person name="Baker D."/>
            <person name="Gharbi K."/>
            <person name="Hall N."/>
            <person name="Watson M."/>
            <person name="Adriaenssens E.M."/>
            <person name="Foster-Nyarko E."/>
            <person name="Jarju S."/>
            <person name="Secka A."/>
            <person name="Antonio M."/>
            <person name="Oren A."/>
            <person name="Chaudhuri R."/>
            <person name="La Ragione R.M."/>
            <person name="Hildebrand F."/>
            <person name="Pallen M.J."/>
        </authorList>
    </citation>
    <scope>NUCLEOTIDE SEQUENCE [LARGE SCALE GENOMIC DNA]</scope>
    <source>
        <strain evidence="2 3">Sa1CVA4</strain>
    </source>
</reference>
<evidence type="ECO:0000313" key="3">
    <source>
        <dbReference type="Proteomes" id="UP000626242"/>
    </source>
</evidence>
<name>A0ABR8WPR7_9FLAO</name>
<gene>
    <name evidence="2" type="ORF">H9628_10870</name>
</gene>
<feature type="transmembrane region" description="Helical" evidence="1">
    <location>
        <begin position="51"/>
        <end position="73"/>
    </location>
</feature>
<dbReference type="Proteomes" id="UP000626242">
    <property type="component" value="Unassembled WGS sequence"/>
</dbReference>
<keyword evidence="1" id="KW-0472">Membrane</keyword>
<keyword evidence="3" id="KW-1185">Reference proteome</keyword>
<accession>A0ABR8WPR7</accession>
<dbReference type="EMBL" id="JACSPS010000004">
    <property type="protein sequence ID" value="MBD8018975.1"/>
    <property type="molecule type" value="Genomic_DNA"/>
</dbReference>
<organism evidence="2 3">
    <name type="scientific">Kaistella pullorum</name>
    <dbReference type="NCBI Taxonomy" id="2763074"/>
    <lineage>
        <taxon>Bacteria</taxon>
        <taxon>Pseudomonadati</taxon>
        <taxon>Bacteroidota</taxon>
        <taxon>Flavobacteriia</taxon>
        <taxon>Flavobacteriales</taxon>
        <taxon>Weeksellaceae</taxon>
        <taxon>Chryseobacterium group</taxon>
        <taxon>Kaistella</taxon>
    </lineage>
</organism>